<gene>
    <name evidence="1" type="ORF">OIU77_010407</name>
</gene>
<reference evidence="1" key="2">
    <citation type="journal article" date="2023" name="Int. J. Mol. Sci.">
        <title>De Novo Assembly and Annotation of 11 Diverse Shrub Willow (Salix) Genomes Reveals Novel Gene Organization in Sex-Linked Regions.</title>
        <authorList>
            <person name="Hyden B."/>
            <person name="Feng K."/>
            <person name="Yates T.B."/>
            <person name="Jawdy S."/>
            <person name="Cereghino C."/>
            <person name="Smart L.B."/>
            <person name="Muchero W."/>
        </authorList>
    </citation>
    <scope>NUCLEOTIDE SEQUENCE</scope>
    <source>
        <tissue evidence="1">Shoot tip</tissue>
    </source>
</reference>
<reference evidence="1" key="1">
    <citation type="submission" date="2022-10" db="EMBL/GenBank/DDBJ databases">
        <authorList>
            <person name="Hyden B.L."/>
            <person name="Feng K."/>
            <person name="Yates T."/>
            <person name="Jawdy S."/>
            <person name="Smart L.B."/>
            <person name="Muchero W."/>
        </authorList>
    </citation>
    <scope>NUCLEOTIDE SEQUENCE</scope>
    <source>
        <tissue evidence="1">Shoot tip</tissue>
    </source>
</reference>
<proteinExistence type="predicted"/>
<dbReference type="Proteomes" id="UP001141253">
    <property type="component" value="Chromosome 14"/>
</dbReference>
<sequence>MKTSGQTHLSPTLPPPASKGLIQLQVSETCSKAAGSWMRSITKEEVLSKAPQLYSKPLLINESMRKLPGNRKVQRSWKDQNRIGFQCRNWDFCSMNEREFSFPKVSATINLGTPSNEMIALRGLVPLDYKSTASIL</sequence>
<evidence type="ECO:0000313" key="1">
    <source>
        <dbReference type="EMBL" id="KAJ6328715.1"/>
    </source>
</evidence>
<protein>
    <submittedName>
        <fullName evidence="1">Uncharacterized protein</fullName>
    </submittedName>
</protein>
<organism evidence="1 2">
    <name type="scientific">Salix suchowensis</name>
    <dbReference type="NCBI Taxonomy" id="1278906"/>
    <lineage>
        <taxon>Eukaryota</taxon>
        <taxon>Viridiplantae</taxon>
        <taxon>Streptophyta</taxon>
        <taxon>Embryophyta</taxon>
        <taxon>Tracheophyta</taxon>
        <taxon>Spermatophyta</taxon>
        <taxon>Magnoliopsida</taxon>
        <taxon>eudicotyledons</taxon>
        <taxon>Gunneridae</taxon>
        <taxon>Pentapetalae</taxon>
        <taxon>rosids</taxon>
        <taxon>fabids</taxon>
        <taxon>Malpighiales</taxon>
        <taxon>Salicaceae</taxon>
        <taxon>Saliceae</taxon>
        <taxon>Salix</taxon>
    </lineage>
</organism>
<evidence type="ECO:0000313" key="2">
    <source>
        <dbReference type="Proteomes" id="UP001141253"/>
    </source>
</evidence>
<accession>A0ABQ9A8P8</accession>
<keyword evidence="2" id="KW-1185">Reference proteome</keyword>
<name>A0ABQ9A8P8_9ROSI</name>
<comment type="caution">
    <text evidence="1">The sequence shown here is derived from an EMBL/GenBank/DDBJ whole genome shotgun (WGS) entry which is preliminary data.</text>
</comment>
<dbReference type="EMBL" id="JAPFFI010000022">
    <property type="protein sequence ID" value="KAJ6328715.1"/>
    <property type="molecule type" value="Genomic_DNA"/>
</dbReference>